<dbReference type="RefSeq" id="WP_045458343.1">
    <property type="nucleotide sequence ID" value="NZ_BBLT01000001.1"/>
</dbReference>
<dbReference type="EMBL" id="BBLT01000001">
    <property type="protein sequence ID" value="GAL83453.1"/>
    <property type="molecule type" value="Genomic_DNA"/>
</dbReference>
<keyword evidence="2" id="KW-1185">Reference proteome</keyword>
<protein>
    <submittedName>
        <fullName evidence="1">Uncharacterized protein</fullName>
    </submittedName>
</protein>
<dbReference type="STRING" id="153721.MYP_680"/>
<accession>A0A098LB92</accession>
<dbReference type="AlphaFoldDB" id="A0A098LB92"/>
<proteinExistence type="predicted"/>
<name>A0A098LB92_9BACT</name>
<evidence type="ECO:0000313" key="1">
    <source>
        <dbReference type="EMBL" id="GAL83453.1"/>
    </source>
</evidence>
<dbReference type="Proteomes" id="UP000030185">
    <property type="component" value="Unassembled WGS sequence"/>
</dbReference>
<evidence type="ECO:0000313" key="2">
    <source>
        <dbReference type="Proteomes" id="UP000030185"/>
    </source>
</evidence>
<sequence>MEIEMTHTPGPWTFIEQPVKSLGYYIQSSNAFIGEVGGGLQTSEEILENAILVASAPDLLAENIKLKKEKEELIQSLQDLIDISKRFLPDNPSILSVAIYNAKDSLKKVKGK</sequence>
<gene>
    <name evidence="1" type="ORF">MYP_680</name>
</gene>
<reference evidence="1 2" key="1">
    <citation type="submission" date="2014-09" db="EMBL/GenBank/DDBJ databases">
        <title>Sporocytophaga myxococcoides PG-01 genome sequencing.</title>
        <authorList>
            <person name="Liu L."/>
            <person name="Gao P.J."/>
            <person name="Chen G.J."/>
            <person name="Wang L.S."/>
        </authorList>
    </citation>
    <scope>NUCLEOTIDE SEQUENCE [LARGE SCALE GENOMIC DNA]</scope>
    <source>
        <strain evidence="1 2">PG-01</strain>
    </source>
</reference>
<comment type="caution">
    <text evidence="1">The sequence shown here is derived from an EMBL/GenBank/DDBJ whole genome shotgun (WGS) entry which is preliminary data.</text>
</comment>
<organism evidence="1 2">
    <name type="scientific">Sporocytophaga myxococcoides</name>
    <dbReference type="NCBI Taxonomy" id="153721"/>
    <lineage>
        <taxon>Bacteria</taxon>
        <taxon>Pseudomonadati</taxon>
        <taxon>Bacteroidota</taxon>
        <taxon>Cytophagia</taxon>
        <taxon>Cytophagales</taxon>
        <taxon>Cytophagaceae</taxon>
        <taxon>Sporocytophaga</taxon>
    </lineage>
</organism>